<feature type="binding site" evidence="4">
    <location>
        <position position="184"/>
    </location>
    <ligand>
        <name>a divalent metal cation</name>
        <dbReference type="ChEBI" id="CHEBI:60240"/>
        <label>1</label>
    </ligand>
</feature>
<gene>
    <name evidence="5" type="ordered locus">ABO_1007</name>
</gene>
<evidence type="ECO:0000313" key="6">
    <source>
        <dbReference type="Proteomes" id="UP000008871"/>
    </source>
</evidence>
<dbReference type="HOGENOM" id="CLU_031506_1_2_6"/>
<dbReference type="InterPro" id="IPR001130">
    <property type="entry name" value="TatD-like"/>
</dbReference>
<keyword evidence="3 5" id="KW-0378">Hydrolase</keyword>
<evidence type="ECO:0000256" key="4">
    <source>
        <dbReference type="PIRSR" id="PIRSR005902-1"/>
    </source>
</evidence>
<dbReference type="AlphaFoldDB" id="Q0VQU3"/>
<dbReference type="InterPro" id="IPR018228">
    <property type="entry name" value="DNase_TatD-rel_CS"/>
</dbReference>
<dbReference type="GO" id="GO:0016788">
    <property type="term" value="F:hydrolase activity, acting on ester bonds"/>
    <property type="evidence" value="ECO:0007669"/>
    <property type="project" value="InterPro"/>
</dbReference>
<dbReference type="KEGG" id="abo:ABO_1007"/>
<protein>
    <submittedName>
        <fullName evidence="5">Hydrolase, TatD family</fullName>
        <ecNumber evidence="5">3.1.21.-</ecNumber>
    </submittedName>
</protein>
<dbReference type="PROSITE" id="PS01091">
    <property type="entry name" value="TATD_3"/>
    <property type="match status" value="1"/>
</dbReference>
<organism evidence="5 6">
    <name type="scientific">Alcanivorax borkumensis (strain ATCC 700651 / DSM 11573 / NCIMB 13689 / SK2)</name>
    <dbReference type="NCBI Taxonomy" id="393595"/>
    <lineage>
        <taxon>Bacteria</taxon>
        <taxon>Pseudomonadati</taxon>
        <taxon>Pseudomonadota</taxon>
        <taxon>Gammaproteobacteria</taxon>
        <taxon>Oceanospirillales</taxon>
        <taxon>Alcanivoracaceae</taxon>
        <taxon>Alcanivorax</taxon>
    </lineage>
</organism>
<feature type="binding site" evidence="4">
    <location>
        <position position="72"/>
    </location>
    <ligand>
        <name>a divalent metal cation</name>
        <dbReference type="ChEBI" id="CHEBI:60240"/>
        <label>1</label>
    </ligand>
</feature>
<evidence type="ECO:0000256" key="1">
    <source>
        <dbReference type="ARBA" id="ARBA00009275"/>
    </source>
</evidence>
<dbReference type="CDD" id="cd01310">
    <property type="entry name" value="TatD_DNAse"/>
    <property type="match status" value="1"/>
</dbReference>
<dbReference type="Proteomes" id="UP000008871">
    <property type="component" value="Chromosome"/>
</dbReference>
<dbReference type="STRING" id="393595.ABO_1007"/>
<dbReference type="FunFam" id="3.20.20.140:FF:000005">
    <property type="entry name" value="TatD family hydrolase"/>
    <property type="match status" value="1"/>
</dbReference>
<keyword evidence="2 4" id="KW-0479">Metal-binding</keyword>
<feature type="binding site" evidence="4">
    <location>
        <position position="133"/>
    </location>
    <ligand>
        <name>a divalent metal cation</name>
        <dbReference type="ChEBI" id="CHEBI:60240"/>
        <label>2</label>
    </ligand>
</feature>
<evidence type="ECO:0000256" key="3">
    <source>
        <dbReference type="ARBA" id="ARBA00022801"/>
    </source>
</evidence>
<dbReference type="GO" id="GO:0046872">
    <property type="term" value="F:metal ion binding"/>
    <property type="evidence" value="ECO:0007669"/>
    <property type="project" value="UniProtKB-KW"/>
</dbReference>
<comment type="similarity">
    <text evidence="1">Belongs to the metallo-dependent hydrolases superfamily. TatD-type hydrolase family.</text>
</comment>
<dbReference type="InterPro" id="IPR032466">
    <property type="entry name" value="Metal_Hydrolase"/>
</dbReference>
<evidence type="ECO:0000313" key="5">
    <source>
        <dbReference type="EMBL" id="CAL16455.1"/>
    </source>
</evidence>
<name>Q0VQU3_ALCBS</name>
<dbReference type="SUPFAM" id="SSF51556">
    <property type="entry name" value="Metallo-dependent hydrolases"/>
    <property type="match status" value="1"/>
</dbReference>
<keyword evidence="6" id="KW-1185">Reference proteome</keyword>
<accession>Q0VQU3</accession>
<dbReference type="Gene3D" id="3.20.20.140">
    <property type="entry name" value="Metal-dependent hydrolases"/>
    <property type="match status" value="1"/>
</dbReference>
<sequence length="239" mass="26740">MIERAACAAVTWQLITGTTIDDSRAAIALADEHSGLFATAGLHPHSARFYSAALEAELRDLLAHEQIKAAGEMGLDFNRDFSPRPEQERAFEAQLALAAEYKLPVFLHERDAHERFLPILKSFRDTLPGAVVHCFTGSREALFAYLDLDCHIGITGWVCDERRGKSLAELLPNISDNRLLLETDAPYLLPRDLPQAPPKKRRNEPALLPWIGQRVAQLRGQETQQVAAMTYQNALTLFR</sequence>
<proteinExistence type="inferred from homology"/>
<evidence type="ECO:0000256" key="2">
    <source>
        <dbReference type="ARBA" id="ARBA00022723"/>
    </source>
</evidence>
<dbReference type="EMBL" id="AM286690">
    <property type="protein sequence ID" value="CAL16455.1"/>
    <property type="molecule type" value="Genomic_DNA"/>
</dbReference>
<dbReference type="PANTHER" id="PTHR46124:SF2">
    <property type="entry name" value="D-AMINOACYL-TRNA DEACYLASE"/>
    <property type="match status" value="1"/>
</dbReference>
<reference evidence="5 6" key="1">
    <citation type="journal article" date="2006" name="Nat. Biotechnol.">
        <title>Genome sequence of the ubiquitous hydrocarbon-degrading marine bacterium Alcanivorax borkumensis.</title>
        <authorList>
            <person name="Schneiker S."/>
            <person name="Martins dos Santos V.A.P."/>
            <person name="Bartels D."/>
            <person name="Bekel T."/>
            <person name="Brecht M."/>
            <person name="Buhrmester J."/>
            <person name="Chernikova T.N."/>
            <person name="Denaro R."/>
            <person name="Ferrer M."/>
            <person name="Gertler C."/>
            <person name="Goesmann A."/>
            <person name="Golyshina O.V."/>
            <person name="Kaminski F."/>
            <person name="Khachane A.N."/>
            <person name="Lang S."/>
            <person name="Linke B."/>
            <person name="McHardy A.C."/>
            <person name="Meyer F."/>
            <person name="Nechitaylo T."/>
            <person name="Puehler A."/>
            <person name="Regenhardt D."/>
            <person name="Rupp O."/>
            <person name="Sabirova J.S."/>
            <person name="Selbitschka W."/>
            <person name="Yakimov M.M."/>
            <person name="Timmis K.N."/>
            <person name="Vorhoelter F.-J."/>
            <person name="Weidner S."/>
            <person name="Kaiser O."/>
            <person name="Golyshin P.N."/>
        </authorList>
    </citation>
    <scope>NUCLEOTIDE SEQUENCE [LARGE SCALE GENOMIC DNA]</scope>
    <source>
        <strain evidence="6">ATCC 700651 / DSM 11573 / NCIMB 13689 / SK2</strain>
    </source>
</reference>
<dbReference type="PIRSF" id="PIRSF005902">
    <property type="entry name" value="DNase_TatD"/>
    <property type="match status" value="1"/>
</dbReference>
<dbReference type="Pfam" id="PF01026">
    <property type="entry name" value="TatD_DNase"/>
    <property type="match status" value="1"/>
</dbReference>
<dbReference type="PANTHER" id="PTHR46124">
    <property type="entry name" value="D-AMINOACYL-TRNA DEACYLASE"/>
    <property type="match status" value="1"/>
</dbReference>
<dbReference type="EC" id="3.1.21.-" evidence="5"/>
<dbReference type="eggNOG" id="COG0084">
    <property type="taxonomic scope" value="Bacteria"/>
</dbReference>
<feature type="binding site" evidence="4">
    <location>
        <position position="108"/>
    </location>
    <ligand>
        <name>a divalent metal cation</name>
        <dbReference type="ChEBI" id="CHEBI:60240"/>
        <label>2</label>
    </ligand>
</feature>
<dbReference type="PROSITE" id="PS01090">
    <property type="entry name" value="TATD_2"/>
    <property type="match status" value="1"/>
</dbReference>